<evidence type="ECO:0000313" key="10">
    <source>
        <dbReference type="Proteomes" id="UP001139354"/>
    </source>
</evidence>
<dbReference type="Pfam" id="PF09851">
    <property type="entry name" value="SHOCT"/>
    <property type="match status" value="1"/>
</dbReference>
<keyword evidence="5 6" id="KW-0472">Membrane</keyword>
<dbReference type="InterPro" id="IPR027379">
    <property type="entry name" value="CLS_N"/>
</dbReference>
<evidence type="ECO:0000259" key="8">
    <source>
        <dbReference type="Pfam" id="PF13396"/>
    </source>
</evidence>
<keyword evidence="3 6" id="KW-0812">Transmembrane</keyword>
<feature type="transmembrane region" description="Helical" evidence="6">
    <location>
        <begin position="72"/>
        <end position="95"/>
    </location>
</feature>
<dbReference type="Pfam" id="PF13396">
    <property type="entry name" value="PLDc_N"/>
    <property type="match status" value="1"/>
</dbReference>
<evidence type="ECO:0000256" key="3">
    <source>
        <dbReference type="ARBA" id="ARBA00022692"/>
    </source>
</evidence>
<name>A0A9X1LY14_9MICO</name>
<evidence type="ECO:0000256" key="4">
    <source>
        <dbReference type="ARBA" id="ARBA00022989"/>
    </source>
</evidence>
<gene>
    <name evidence="9" type="ORF">KEC57_18585</name>
</gene>
<evidence type="ECO:0000256" key="2">
    <source>
        <dbReference type="ARBA" id="ARBA00022475"/>
    </source>
</evidence>
<feature type="transmembrane region" description="Helical" evidence="6">
    <location>
        <begin position="39"/>
        <end position="60"/>
    </location>
</feature>
<feature type="domain" description="Cardiolipin synthase N-terminal" evidence="8">
    <location>
        <begin position="51"/>
        <end position="96"/>
    </location>
</feature>
<reference evidence="9" key="1">
    <citation type="submission" date="2021-04" db="EMBL/GenBank/DDBJ databases">
        <title>Microbacterium tenobrionis sp. nov. and Microbacterium allomyrinae sp. nov., isolated from larvae of Tenobrio molitor and Allomyrina dichotoma, respectively.</title>
        <authorList>
            <person name="Lee S.D."/>
        </authorList>
    </citation>
    <scope>NUCLEOTIDE SEQUENCE</scope>
    <source>
        <strain evidence="9">BWT-G7</strain>
    </source>
</reference>
<keyword evidence="10" id="KW-1185">Reference proteome</keyword>
<evidence type="ECO:0000259" key="7">
    <source>
        <dbReference type="Pfam" id="PF09851"/>
    </source>
</evidence>
<proteinExistence type="predicted"/>
<dbReference type="EMBL" id="JAGTTN010000010">
    <property type="protein sequence ID" value="MCC2034195.1"/>
    <property type="molecule type" value="Genomic_DNA"/>
</dbReference>
<keyword evidence="2" id="KW-1003">Cell membrane</keyword>
<keyword evidence="4 6" id="KW-1133">Transmembrane helix</keyword>
<dbReference type="InterPro" id="IPR018649">
    <property type="entry name" value="SHOCT"/>
</dbReference>
<accession>A0A9X1LY14</accession>
<evidence type="ECO:0000256" key="1">
    <source>
        <dbReference type="ARBA" id="ARBA00004651"/>
    </source>
</evidence>
<sequence>MRRRYRRHLATQKGTIVRLIDAVTTGYEYQGFWGSFWDIIWWFLWIFVFIAYLFALFAVIGDLFRDHKLNGWWKAVWIIFLIFVPFLTLLVYLIARGNGMAQRGAAQAKELKAAQDSYIKSVAAGSAASPADEIAKAKSLLDAGTITQAEYDALKTKALG</sequence>
<protein>
    <submittedName>
        <fullName evidence="9">SHOCT domain-containing protein</fullName>
    </submittedName>
</protein>
<evidence type="ECO:0000256" key="6">
    <source>
        <dbReference type="SAM" id="Phobius"/>
    </source>
</evidence>
<comment type="caution">
    <text evidence="9">The sequence shown here is derived from an EMBL/GenBank/DDBJ whole genome shotgun (WGS) entry which is preliminary data.</text>
</comment>
<evidence type="ECO:0000313" key="9">
    <source>
        <dbReference type="EMBL" id="MCC2034195.1"/>
    </source>
</evidence>
<feature type="domain" description="SHOCT" evidence="7">
    <location>
        <begin position="132"/>
        <end position="159"/>
    </location>
</feature>
<organism evidence="9 10">
    <name type="scientific">Microbacterium allomyrinae</name>
    <dbReference type="NCBI Taxonomy" id="2830666"/>
    <lineage>
        <taxon>Bacteria</taxon>
        <taxon>Bacillati</taxon>
        <taxon>Actinomycetota</taxon>
        <taxon>Actinomycetes</taxon>
        <taxon>Micrococcales</taxon>
        <taxon>Microbacteriaceae</taxon>
        <taxon>Microbacterium</taxon>
    </lineage>
</organism>
<comment type="subcellular location">
    <subcellularLocation>
        <location evidence="1">Cell membrane</location>
        <topology evidence="1">Multi-pass membrane protein</topology>
    </subcellularLocation>
</comment>
<evidence type="ECO:0000256" key="5">
    <source>
        <dbReference type="ARBA" id="ARBA00023136"/>
    </source>
</evidence>
<dbReference type="Proteomes" id="UP001139354">
    <property type="component" value="Unassembled WGS sequence"/>
</dbReference>
<dbReference type="AlphaFoldDB" id="A0A9X1LY14"/>